<evidence type="ECO:0000256" key="1">
    <source>
        <dbReference type="ARBA" id="ARBA00005771"/>
    </source>
</evidence>
<feature type="domain" description="Sulfotransferase" evidence="4">
    <location>
        <begin position="24"/>
        <end position="95"/>
    </location>
</feature>
<keyword evidence="2 3" id="KW-0808">Transferase</keyword>
<dbReference type="GeneTree" id="ENSGT00940000156772"/>
<reference evidence="5" key="2">
    <citation type="submission" date="2025-09" db="UniProtKB">
        <authorList>
            <consortium name="Ensembl"/>
        </authorList>
    </citation>
    <scope>IDENTIFICATION</scope>
</reference>
<dbReference type="STRING" id="1676925.ENSPKIP00000024852"/>
<dbReference type="EC" id="2.8.2.-" evidence="3"/>
<evidence type="ECO:0000313" key="5">
    <source>
        <dbReference type="Ensembl" id="ENSPKIP00000024852.1"/>
    </source>
</evidence>
<comment type="similarity">
    <text evidence="1 3">Belongs to the sulfotransferase 1 family.</text>
</comment>
<dbReference type="AlphaFoldDB" id="A0A3B3S294"/>
<dbReference type="Pfam" id="PF00685">
    <property type="entry name" value="Sulfotransfer_1"/>
    <property type="match status" value="1"/>
</dbReference>
<sequence>MEPVAPYLCRYKGYVFGMPWLEYPDGRPDYVSRPSPRLFASHLTPALMPRGLREKGIVYVMRNPKDNVISYFHFCHVWNQLETPQSFKDFLEHYLTFAHKKITVVKSLMNGFPIVGSITARVGRAKARQHKINVIEELCSLRKLRHRPQAMPSNSLGYSNNMHTAGHSDMYDRNMGHRVCDGVHVAGVFAL</sequence>
<accession>A0A3B3S294</accession>
<evidence type="ECO:0000256" key="3">
    <source>
        <dbReference type="RuleBase" id="RU361155"/>
    </source>
</evidence>
<evidence type="ECO:0000256" key="2">
    <source>
        <dbReference type="ARBA" id="ARBA00022679"/>
    </source>
</evidence>
<dbReference type="Gene3D" id="3.40.50.300">
    <property type="entry name" value="P-loop containing nucleotide triphosphate hydrolases"/>
    <property type="match status" value="1"/>
</dbReference>
<dbReference type="GO" id="GO:0008146">
    <property type="term" value="F:sulfotransferase activity"/>
    <property type="evidence" value="ECO:0007669"/>
    <property type="project" value="InterPro"/>
</dbReference>
<organism evidence="5 6">
    <name type="scientific">Paramormyrops kingsleyae</name>
    <dbReference type="NCBI Taxonomy" id="1676925"/>
    <lineage>
        <taxon>Eukaryota</taxon>
        <taxon>Metazoa</taxon>
        <taxon>Chordata</taxon>
        <taxon>Craniata</taxon>
        <taxon>Vertebrata</taxon>
        <taxon>Euteleostomi</taxon>
        <taxon>Actinopterygii</taxon>
        <taxon>Neopterygii</taxon>
        <taxon>Teleostei</taxon>
        <taxon>Osteoglossocephala</taxon>
        <taxon>Osteoglossomorpha</taxon>
        <taxon>Osteoglossiformes</taxon>
        <taxon>Mormyridae</taxon>
        <taxon>Paramormyrops</taxon>
    </lineage>
</organism>
<protein>
    <recommendedName>
        <fullName evidence="3">Sulfotransferase</fullName>
        <ecNumber evidence="3">2.8.2.-</ecNumber>
    </recommendedName>
</protein>
<dbReference type="PANTHER" id="PTHR11783">
    <property type="entry name" value="SULFOTRANSFERASE SULT"/>
    <property type="match status" value="1"/>
</dbReference>
<evidence type="ECO:0000313" key="6">
    <source>
        <dbReference type="Proteomes" id="UP000261540"/>
    </source>
</evidence>
<dbReference type="SUPFAM" id="SSF52540">
    <property type="entry name" value="P-loop containing nucleoside triphosphate hydrolases"/>
    <property type="match status" value="1"/>
</dbReference>
<keyword evidence="6" id="KW-1185">Reference proteome</keyword>
<dbReference type="InterPro" id="IPR027417">
    <property type="entry name" value="P-loop_NTPase"/>
</dbReference>
<reference evidence="5" key="1">
    <citation type="submission" date="2025-08" db="UniProtKB">
        <authorList>
            <consortium name="Ensembl"/>
        </authorList>
    </citation>
    <scope>IDENTIFICATION</scope>
</reference>
<dbReference type="InterPro" id="IPR000863">
    <property type="entry name" value="Sulfotransferase_dom"/>
</dbReference>
<name>A0A3B3S294_9TELE</name>
<dbReference type="Proteomes" id="UP000261540">
    <property type="component" value="Unplaced"/>
</dbReference>
<evidence type="ECO:0000259" key="4">
    <source>
        <dbReference type="Pfam" id="PF00685"/>
    </source>
</evidence>
<dbReference type="Ensembl" id="ENSPKIT00000005573.1">
    <property type="protein sequence ID" value="ENSPKIP00000024852.1"/>
    <property type="gene ID" value="ENSPKIG00000007939.1"/>
</dbReference>
<proteinExistence type="inferred from homology"/>